<evidence type="ECO:0000313" key="3">
    <source>
        <dbReference type="Proteomes" id="UP000827986"/>
    </source>
</evidence>
<accession>A0A9D4B2S2</accession>
<organism evidence="2 3">
    <name type="scientific">Mauremys mutica</name>
    <name type="common">yellowpond turtle</name>
    <dbReference type="NCBI Taxonomy" id="74926"/>
    <lineage>
        <taxon>Eukaryota</taxon>
        <taxon>Metazoa</taxon>
        <taxon>Chordata</taxon>
        <taxon>Craniata</taxon>
        <taxon>Vertebrata</taxon>
        <taxon>Euteleostomi</taxon>
        <taxon>Archelosauria</taxon>
        <taxon>Testudinata</taxon>
        <taxon>Testudines</taxon>
        <taxon>Cryptodira</taxon>
        <taxon>Durocryptodira</taxon>
        <taxon>Testudinoidea</taxon>
        <taxon>Geoemydidae</taxon>
        <taxon>Geoemydinae</taxon>
        <taxon>Mauremys</taxon>
    </lineage>
</organism>
<reference evidence="2" key="1">
    <citation type="submission" date="2021-09" db="EMBL/GenBank/DDBJ databases">
        <title>The genome of Mauremys mutica provides insights into the evolution of semi-aquatic lifestyle.</title>
        <authorList>
            <person name="Gong S."/>
            <person name="Gao Y."/>
        </authorList>
    </citation>
    <scope>NUCLEOTIDE SEQUENCE</scope>
    <source>
        <strain evidence="2">MM-2020</strain>
        <tissue evidence="2">Muscle</tissue>
    </source>
</reference>
<evidence type="ECO:0000313" key="2">
    <source>
        <dbReference type="EMBL" id="KAH1179398.1"/>
    </source>
</evidence>
<dbReference type="EMBL" id="JAHDVG010000472">
    <property type="protein sequence ID" value="KAH1179398.1"/>
    <property type="molecule type" value="Genomic_DNA"/>
</dbReference>
<name>A0A9D4B2S2_9SAUR</name>
<keyword evidence="3" id="KW-1185">Reference proteome</keyword>
<comment type="caution">
    <text evidence="2">The sequence shown here is derived from an EMBL/GenBank/DDBJ whole genome shotgun (WGS) entry which is preliminary data.</text>
</comment>
<gene>
    <name evidence="2" type="ORF">KIL84_021981</name>
</gene>
<dbReference type="Proteomes" id="UP000827986">
    <property type="component" value="Unassembled WGS sequence"/>
</dbReference>
<feature type="region of interest" description="Disordered" evidence="1">
    <location>
        <begin position="94"/>
        <end position="126"/>
    </location>
</feature>
<dbReference type="AlphaFoldDB" id="A0A9D4B2S2"/>
<evidence type="ECO:0000256" key="1">
    <source>
        <dbReference type="SAM" id="MobiDB-lite"/>
    </source>
</evidence>
<protein>
    <submittedName>
        <fullName evidence="2">Uncharacterized protein</fullName>
    </submittedName>
</protein>
<sequence>MGHYESSDFKWTLVDEEGQLFKSSVHRDCMNTERIEYNALIFHLFIKQSQRSRVGRLGTDFPRIIPLLVIPITNLQSGKSLRKCDQWNYPAYQRNQGPELRKNKPQPVHIHSLSSAQKPQRHLRIT</sequence>
<proteinExistence type="predicted"/>